<reference evidence="1 2" key="1">
    <citation type="submission" date="2019-09" db="EMBL/GenBank/DDBJ databases">
        <title>A chromosome-level genome assembly of the Chinese tupelo Nyssa sinensis.</title>
        <authorList>
            <person name="Yang X."/>
            <person name="Kang M."/>
            <person name="Yang Y."/>
            <person name="Xiong H."/>
            <person name="Wang M."/>
            <person name="Zhang Z."/>
            <person name="Wang Z."/>
            <person name="Wu H."/>
            <person name="Ma T."/>
            <person name="Liu J."/>
            <person name="Xi Z."/>
        </authorList>
    </citation>
    <scope>NUCLEOTIDE SEQUENCE [LARGE SCALE GENOMIC DNA]</scope>
    <source>
        <strain evidence="1">J267</strain>
        <tissue evidence="1">Leaf</tissue>
    </source>
</reference>
<dbReference type="Proteomes" id="UP000325577">
    <property type="component" value="Linkage Group LG19"/>
</dbReference>
<proteinExistence type="predicted"/>
<keyword evidence="2" id="KW-1185">Reference proteome</keyword>
<sequence>MVSPFLSHFRPLVLQQLWFELSFVVVETVSIVLMRHHSAYSAAKKLLIGSKPSFILLLSLEAQFIRTPISSRLLQLFWIECGTGETRLSSVKQKSIQKLSINCVGRSIQYPSDIIGLLLSPRKSHGAAHALCSRIGRYCNK</sequence>
<evidence type="ECO:0000313" key="1">
    <source>
        <dbReference type="EMBL" id="KAA8532442.1"/>
    </source>
</evidence>
<accession>A0A5J5ARQ6</accession>
<dbReference type="AlphaFoldDB" id="A0A5J5ARQ6"/>
<dbReference type="EMBL" id="CM018042">
    <property type="protein sequence ID" value="KAA8532442.1"/>
    <property type="molecule type" value="Genomic_DNA"/>
</dbReference>
<gene>
    <name evidence="1" type="ORF">F0562_032475</name>
</gene>
<evidence type="ECO:0000313" key="2">
    <source>
        <dbReference type="Proteomes" id="UP000325577"/>
    </source>
</evidence>
<protein>
    <submittedName>
        <fullName evidence="1">Uncharacterized protein</fullName>
    </submittedName>
</protein>
<name>A0A5J5ARQ6_9ASTE</name>
<organism evidence="1 2">
    <name type="scientific">Nyssa sinensis</name>
    <dbReference type="NCBI Taxonomy" id="561372"/>
    <lineage>
        <taxon>Eukaryota</taxon>
        <taxon>Viridiplantae</taxon>
        <taxon>Streptophyta</taxon>
        <taxon>Embryophyta</taxon>
        <taxon>Tracheophyta</taxon>
        <taxon>Spermatophyta</taxon>
        <taxon>Magnoliopsida</taxon>
        <taxon>eudicotyledons</taxon>
        <taxon>Gunneridae</taxon>
        <taxon>Pentapetalae</taxon>
        <taxon>asterids</taxon>
        <taxon>Cornales</taxon>
        <taxon>Nyssaceae</taxon>
        <taxon>Nyssa</taxon>
    </lineage>
</organism>